<proteinExistence type="predicted"/>
<reference evidence="2" key="2">
    <citation type="submission" date="2018-03" db="EMBL/GenBank/DDBJ databases">
        <title>The Triticum urartu genome reveals the dynamic nature of wheat genome evolution.</title>
        <authorList>
            <person name="Ling H."/>
            <person name="Ma B."/>
            <person name="Shi X."/>
            <person name="Liu H."/>
            <person name="Dong L."/>
            <person name="Sun H."/>
            <person name="Cao Y."/>
            <person name="Gao Q."/>
            <person name="Zheng S."/>
            <person name="Li Y."/>
            <person name="Yu Y."/>
            <person name="Du H."/>
            <person name="Qi M."/>
            <person name="Li Y."/>
            <person name="Yu H."/>
            <person name="Cui Y."/>
            <person name="Wang N."/>
            <person name="Chen C."/>
            <person name="Wu H."/>
            <person name="Zhao Y."/>
            <person name="Zhang J."/>
            <person name="Li Y."/>
            <person name="Zhou W."/>
            <person name="Zhang B."/>
            <person name="Hu W."/>
            <person name="Eijk M."/>
            <person name="Tang J."/>
            <person name="Witsenboer H."/>
            <person name="Zhao S."/>
            <person name="Li Z."/>
            <person name="Zhang A."/>
            <person name="Wang D."/>
            <person name="Liang C."/>
        </authorList>
    </citation>
    <scope>NUCLEOTIDE SEQUENCE [LARGE SCALE GENOMIC DNA]</scope>
    <source>
        <strain evidence="2">cv. G1812</strain>
    </source>
</reference>
<dbReference type="EnsemblPlants" id="TuG1812G0400003620.01.T03">
    <property type="protein sequence ID" value="TuG1812G0400003620.01.T03.cds461188"/>
    <property type="gene ID" value="TuG1812G0400003620.01"/>
</dbReference>
<dbReference type="Proteomes" id="UP000015106">
    <property type="component" value="Chromosome 4"/>
</dbReference>
<keyword evidence="1" id="KW-0472">Membrane</keyword>
<reference evidence="3" key="1">
    <citation type="journal article" date="2013" name="Nature">
        <title>Draft genome of the wheat A-genome progenitor Triticum urartu.</title>
        <authorList>
            <person name="Ling H.Q."/>
            <person name="Zhao S."/>
            <person name="Liu D."/>
            <person name="Wang J."/>
            <person name="Sun H."/>
            <person name="Zhang C."/>
            <person name="Fan H."/>
            <person name="Li D."/>
            <person name="Dong L."/>
            <person name="Tao Y."/>
            <person name="Gao C."/>
            <person name="Wu H."/>
            <person name="Li Y."/>
            <person name="Cui Y."/>
            <person name="Guo X."/>
            <person name="Zheng S."/>
            <person name="Wang B."/>
            <person name="Yu K."/>
            <person name="Liang Q."/>
            <person name="Yang W."/>
            <person name="Lou X."/>
            <person name="Chen J."/>
            <person name="Feng M."/>
            <person name="Jian J."/>
            <person name="Zhang X."/>
            <person name="Luo G."/>
            <person name="Jiang Y."/>
            <person name="Liu J."/>
            <person name="Wang Z."/>
            <person name="Sha Y."/>
            <person name="Zhang B."/>
            <person name="Wu H."/>
            <person name="Tang D."/>
            <person name="Shen Q."/>
            <person name="Xue P."/>
            <person name="Zou S."/>
            <person name="Wang X."/>
            <person name="Liu X."/>
            <person name="Wang F."/>
            <person name="Yang Y."/>
            <person name="An X."/>
            <person name="Dong Z."/>
            <person name="Zhang K."/>
            <person name="Zhang X."/>
            <person name="Luo M.C."/>
            <person name="Dvorak J."/>
            <person name="Tong Y."/>
            <person name="Wang J."/>
            <person name="Yang H."/>
            <person name="Li Z."/>
            <person name="Wang D."/>
            <person name="Zhang A."/>
            <person name="Wang J."/>
        </authorList>
    </citation>
    <scope>NUCLEOTIDE SEQUENCE</scope>
    <source>
        <strain evidence="3">cv. G1812</strain>
    </source>
</reference>
<organism evidence="2 3">
    <name type="scientific">Triticum urartu</name>
    <name type="common">Red wild einkorn</name>
    <name type="synonym">Crithodium urartu</name>
    <dbReference type="NCBI Taxonomy" id="4572"/>
    <lineage>
        <taxon>Eukaryota</taxon>
        <taxon>Viridiplantae</taxon>
        <taxon>Streptophyta</taxon>
        <taxon>Embryophyta</taxon>
        <taxon>Tracheophyta</taxon>
        <taxon>Spermatophyta</taxon>
        <taxon>Magnoliopsida</taxon>
        <taxon>Liliopsida</taxon>
        <taxon>Poales</taxon>
        <taxon>Poaceae</taxon>
        <taxon>BOP clade</taxon>
        <taxon>Pooideae</taxon>
        <taxon>Triticodae</taxon>
        <taxon>Triticeae</taxon>
        <taxon>Triticinae</taxon>
        <taxon>Triticum</taxon>
    </lineage>
</organism>
<keyword evidence="3" id="KW-1185">Reference proteome</keyword>
<reference evidence="2" key="3">
    <citation type="submission" date="2022-06" db="UniProtKB">
        <authorList>
            <consortium name="EnsemblPlants"/>
        </authorList>
    </citation>
    <scope>IDENTIFICATION</scope>
</reference>
<evidence type="ECO:0000313" key="2">
    <source>
        <dbReference type="EnsemblPlants" id="TuG1812G0400003620.01.T03.cds461188"/>
    </source>
</evidence>
<feature type="transmembrane region" description="Helical" evidence="1">
    <location>
        <begin position="6"/>
        <end position="27"/>
    </location>
</feature>
<protein>
    <submittedName>
        <fullName evidence="2">Uncharacterized protein</fullName>
    </submittedName>
</protein>
<dbReference type="Gramene" id="TuG1812G0400003620.01.T03">
    <property type="protein sequence ID" value="TuG1812G0400003620.01.T03.cds461188"/>
    <property type="gene ID" value="TuG1812G0400003620.01"/>
</dbReference>
<name>A0A8R7Q8L5_TRIUA</name>
<accession>A0A8R7Q8L5</accession>
<keyword evidence="1" id="KW-1133">Transmembrane helix</keyword>
<dbReference type="AlphaFoldDB" id="A0A8R7Q8L5"/>
<evidence type="ECO:0000256" key="1">
    <source>
        <dbReference type="SAM" id="Phobius"/>
    </source>
</evidence>
<gene>
    <name evidence="2" type="primary">LOC125553016</name>
</gene>
<keyword evidence="1" id="KW-0812">Transmembrane</keyword>
<evidence type="ECO:0000313" key="3">
    <source>
        <dbReference type="Proteomes" id="UP000015106"/>
    </source>
</evidence>
<sequence>MHGSFAFYIGSFPLSGYLSHTISFRLYSRLAKSLGRLSCRTAKCTHH</sequence>